<protein>
    <submittedName>
        <fullName evidence="8">Sigma-70 family RNA polymerase sigma factor</fullName>
    </submittedName>
</protein>
<evidence type="ECO:0000256" key="3">
    <source>
        <dbReference type="ARBA" id="ARBA00023082"/>
    </source>
</evidence>
<evidence type="ECO:0000256" key="4">
    <source>
        <dbReference type="ARBA" id="ARBA00023125"/>
    </source>
</evidence>
<dbReference type="Pfam" id="PF08281">
    <property type="entry name" value="Sigma70_r4_2"/>
    <property type="match status" value="1"/>
</dbReference>
<dbReference type="Pfam" id="PF04542">
    <property type="entry name" value="Sigma70_r2"/>
    <property type="match status" value="1"/>
</dbReference>
<evidence type="ECO:0000313" key="8">
    <source>
        <dbReference type="EMBL" id="WQE03427.1"/>
    </source>
</evidence>
<accession>A0ABZ0WWI0</accession>
<name>A0ABZ0WWI0_9GAMM</name>
<reference evidence="8 9" key="1">
    <citation type="submission" date="2023-12" db="EMBL/GenBank/DDBJ databases">
        <title>Genome sequencing and assembly of bacterial species from a model synthetic community.</title>
        <authorList>
            <person name="Hogle S.L."/>
        </authorList>
    </citation>
    <scope>NUCLEOTIDE SEQUENCE [LARGE SCALE GENOMIC DNA]</scope>
    <source>
        <strain evidence="8 9">HAMBI_2792</strain>
    </source>
</reference>
<keyword evidence="2" id="KW-0805">Transcription regulation</keyword>
<dbReference type="InterPro" id="IPR036388">
    <property type="entry name" value="WH-like_DNA-bd_sf"/>
</dbReference>
<dbReference type="InterPro" id="IPR014289">
    <property type="entry name" value="RNA_pol_sigma-24-rel"/>
</dbReference>
<comment type="similarity">
    <text evidence="1">Belongs to the sigma-70 factor family. ECF subfamily.</text>
</comment>
<organism evidence="8 9">
    <name type="scientific">Moraxella canis</name>
    <dbReference type="NCBI Taxonomy" id="90239"/>
    <lineage>
        <taxon>Bacteria</taxon>
        <taxon>Pseudomonadati</taxon>
        <taxon>Pseudomonadota</taxon>
        <taxon>Gammaproteobacteria</taxon>
        <taxon>Moraxellales</taxon>
        <taxon>Moraxellaceae</taxon>
        <taxon>Moraxella</taxon>
    </lineage>
</organism>
<dbReference type="InterPro" id="IPR013249">
    <property type="entry name" value="RNA_pol_sigma70_r4_t2"/>
</dbReference>
<dbReference type="InterPro" id="IPR013325">
    <property type="entry name" value="RNA_pol_sigma_r2"/>
</dbReference>
<dbReference type="Gene3D" id="1.10.10.10">
    <property type="entry name" value="Winged helix-like DNA-binding domain superfamily/Winged helix DNA-binding domain"/>
    <property type="match status" value="1"/>
</dbReference>
<dbReference type="PANTHER" id="PTHR43133">
    <property type="entry name" value="RNA POLYMERASE ECF-TYPE SIGMA FACTO"/>
    <property type="match status" value="1"/>
</dbReference>
<evidence type="ECO:0000256" key="2">
    <source>
        <dbReference type="ARBA" id="ARBA00023015"/>
    </source>
</evidence>
<dbReference type="InterPro" id="IPR007627">
    <property type="entry name" value="RNA_pol_sigma70_r2"/>
</dbReference>
<dbReference type="PANTHER" id="PTHR43133:SF8">
    <property type="entry name" value="RNA POLYMERASE SIGMA FACTOR HI_1459-RELATED"/>
    <property type="match status" value="1"/>
</dbReference>
<evidence type="ECO:0000256" key="1">
    <source>
        <dbReference type="ARBA" id="ARBA00010641"/>
    </source>
</evidence>
<dbReference type="RefSeq" id="WP_114800881.1">
    <property type="nucleotide sequence ID" value="NZ_CP139961.1"/>
</dbReference>
<dbReference type="InterPro" id="IPR013324">
    <property type="entry name" value="RNA_pol_sigma_r3/r4-like"/>
</dbReference>
<feature type="domain" description="RNA polymerase sigma-70 region 2" evidence="6">
    <location>
        <begin position="18"/>
        <end position="79"/>
    </location>
</feature>
<evidence type="ECO:0000256" key="5">
    <source>
        <dbReference type="ARBA" id="ARBA00023163"/>
    </source>
</evidence>
<keyword evidence="4" id="KW-0238">DNA-binding</keyword>
<dbReference type="Proteomes" id="UP001324384">
    <property type="component" value="Chromosome"/>
</dbReference>
<gene>
    <name evidence="8" type="ORF">U0021_06630</name>
</gene>
<keyword evidence="5" id="KW-0804">Transcription</keyword>
<evidence type="ECO:0000259" key="6">
    <source>
        <dbReference type="Pfam" id="PF04542"/>
    </source>
</evidence>
<dbReference type="SUPFAM" id="SSF88659">
    <property type="entry name" value="Sigma3 and sigma4 domains of RNA polymerase sigma factors"/>
    <property type="match status" value="1"/>
</dbReference>
<evidence type="ECO:0000313" key="9">
    <source>
        <dbReference type="Proteomes" id="UP001324384"/>
    </source>
</evidence>
<keyword evidence="9" id="KW-1185">Reference proteome</keyword>
<proteinExistence type="inferred from homology"/>
<dbReference type="NCBIfam" id="TIGR02937">
    <property type="entry name" value="sigma70-ECF"/>
    <property type="match status" value="1"/>
</dbReference>
<evidence type="ECO:0000259" key="7">
    <source>
        <dbReference type="Pfam" id="PF08281"/>
    </source>
</evidence>
<keyword evidence="3" id="KW-0731">Sigma factor</keyword>
<dbReference type="NCBIfam" id="TIGR02943">
    <property type="entry name" value="Sig70_famx1"/>
    <property type="match status" value="1"/>
</dbReference>
<dbReference type="InterPro" id="IPR039425">
    <property type="entry name" value="RNA_pol_sigma-70-like"/>
</dbReference>
<dbReference type="SUPFAM" id="SSF88946">
    <property type="entry name" value="Sigma2 domain of RNA polymerase sigma factors"/>
    <property type="match status" value="1"/>
</dbReference>
<dbReference type="InterPro" id="IPR014284">
    <property type="entry name" value="RNA_pol_sigma-70_dom"/>
</dbReference>
<dbReference type="Gene3D" id="1.10.1740.10">
    <property type="match status" value="1"/>
</dbReference>
<feature type="domain" description="RNA polymerase sigma factor 70 region 4 type 2" evidence="7">
    <location>
        <begin position="136"/>
        <end position="186"/>
    </location>
</feature>
<sequence>MADINTIIDDDVIAELYIPMYRFAYNQLGDEQCARDVVQEALMNALKYADSFQGRSALKSWMFAILKNKISDHIRQTQKYIPLCDFSNDEQDDASFLEYLFDANGHWHADSQIQALNQTLVNPADCVEQDDFWAVLELCLDNLPKEQARAFLMKEYIELDTEVICQELNISRQNYYVLMHRARLRLQTCLSIKWLDC</sequence>
<dbReference type="EMBL" id="CP139961">
    <property type="protein sequence ID" value="WQE03427.1"/>
    <property type="molecule type" value="Genomic_DNA"/>
</dbReference>